<gene>
    <name evidence="1" type="ORF">ACFSR1_10995</name>
</gene>
<accession>A0ABW5LFR5</accession>
<dbReference type="EMBL" id="JBHULE010000019">
    <property type="protein sequence ID" value="MFD2563192.1"/>
    <property type="molecule type" value="Genomic_DNA"/>
</dbReference>
<comment type="caution">
    <text evidence="1">The sequence shown here is derived from an EMBL/GenBank/DDBJ whole genome shotgun (WGS) entry which is preliminary data.</text>
</comment>
<evidence type="ECO:0000313" key="1">
    <source>
        <dbReference type="EMBL" id="MFD2563192.1"/>
    </source>
</evidence>
<evidence type="ECO:0008006" key="3">
    <source>
        <dbReference type="Google" id="ProtNLM"/>
    </source>
</evidence>
<dbReference type="PROSITE" id="PS51257">
    <property type="entry name" value="PROKAR_LIPOPROTEIN"/>
    <property type="match status" value="1"/>
</dbReference>
<reference evidence="2" key="1">
    <citation type="journal article" date="2019" name="Int. J. Syst. Evol. Microbiol.">
        <title>The Global Catalogue of Microorganisms (GCM) 10K type strain sequencing project: providing services to taxonomists for standard genome sequencing and annotation.</title>
        <authorList>
            <consortium name="The Broad Institute Genomics Platform"/>
            <consortium name="The Broad Institute Genome Sequencing Center for Infectious Disease"/>
            <person name="Wu L."/>
            <person name="Ma J."/>
        </authorList>
    </citation>
    <scope>NUCLEOTIDE SEQUENCE [LARGE SCALE GENOMIC DNA]</scope>
    <source>
        <strain evidence="2">KCTC 52274</strain>
    </source>
</reference>
<organism evidence="1 2">
    <name type="scientific">Aquimarina rubra</name>
    <dbReference type="NCBI Taxonomy" id="1920033"/>
    <lineage>
        <taxon>Bacteria</taxon>
        <taxon>Pseudomonadati</taxon>
        <taxon>Bacteroidota</taxon>
        <taxon>Flavobacteriia</taxon>
        <taxon>Flavobacteriales</taxon>
        <taxon>Flavobacteriaceae</taxon>
        <taxon>Aquimarina</taxon>
    </lineage>
</organism>
<sequence>MKHALQLLYSNLKQIALILCISFILFSCDDKVTIEGNNDTAEVNVNTDDYKKIPAPVKLSPDIPVDVDPVIQKKLKDKKNIFKLNEKFNEYSWQAFVAIMWPRDDKGAPTPKFTDKGEPTWLGWKEAFQVYRKDGKTPAPWGSPRTASGLGLQEDKLTKDARLVLSSATPTHPKNFDIADEVDQAFAGKLFDQNGNVVVYEVLMNKEEFDYIVTNKLYNKNGQTKFSESGIANFPKGDYKNNKLGAIEIKFAWKVLTDKDHKERYYREEGYLINQTTSKLDSIPTDLGMIGFHISQKTPTGKQWVWSTFEHIDNLDQNVIEKDGKTTVIPPSLTDPSCEICPVNIDVTNGGTTYTHNKGAHGDFWTISSSNTEMYYAKSDVMKTQAKRMVDIPVRVQRVNEKMQTYFKQQKSVWQYYQLIDTQYPLNQDAPPGNHTEAGYKLPESVVNKPGGNPNLALLTNITMETFFQIGNQSAANLMEANPVSDITIFGTESCMGCHSSAGIYEYKNGKAVSGDQLSGDFSWLLGKAQWEEGKPKKPSN</sequence>
<protein>
    <recommendedName>
        <fullName evidence="3">Cytochrome c domain-containing protein</fullName>
    </recommendedName>
</protein>
<name>A0ABW5LFR5_9FLAO</name>
<proteinExistence type="predicted"/>
<dbReference type="Proteomes" id="UP001597319">
    <property type="component" value="Unassembled WGS sequence"/>
</dbReference>
<keyword evidence="2" id="KW-1185">Reference proteome</keyword>
<evidence type="ECO:0000313" key="2">
    <source>
        <dbReference type="Proteomes" id="UP001597319"/>
    </source>
</evidence>
<dbReference type="RefSeq" id="WP_378292414.1">
    <property type="nucleotide sequence ID" value="NZ_JBHULE010000019.1"/>
</dbReference>